<organism evidence="2 3">
    <name type="scientific">Pseudomonas monsensis</name>
    <dbReference type="NCBI Taxonomy" id="2745509"/>
    <lineage>
        <taxon>Bacteria</taxon>
        <taxon>Pseudomonadati</taxon>
        <taxon>Pseudomonadota</taxon>
        <taxon>Gammaproteobacteria</taxon>
        <taxon>Pseudomonadales</taxon>
        <taxon>Pseudomonadaceae</taxon>
        <taxon>Pseudomonas</taxon>
    </lineage>
</organism>
<feature type="compositionally biased region" description="Basic residues" evidence="1">
    <location>
        <begin position="41"/>
        <end position="53"/>
    </location>
</feature>
<dbReference type="RefSeq" id="WP_128615721.1">
    <property type="nucleotide sequence ID" value="NZ_CP077087.1"/>
</dbReference>
<evidence type="ECO:0000256" key="1">
    <source>
        <dbReference type="SAM" id="MobiDB-lite"/>
    </source>
</evidence>
<gene>
    <name evidence="2" type="ORF">NQF78_09955</name>
</gene>
<keyword evidence="3" id="KW-1185">Reference proteome</keyword>
<feature type="compositionally biased region" description="Basic and acidic residues" evidence="1">
    <location>
        <begin position="54"/>
        <end position="67"/>
    </location>
</feature>
<reference evidence="2 3" key="1">
    <citation type="submission" date="2022-07" db="EMBL/GenBank/DDBJ databases">
        <title>Characterization of plant growth promoting rhizobacteria (PGPR) for use as bioinoculants in agriculture.</title>
        <authorList>
            <person name="Hassen A.I."/>
            <person name="Pierneef R."/>
        </authorList>
    </citation>
    <scope>NUCLEOTIDE SEQUENCE [LARGE SCALE GENOMIC DNA]</scope>
    <source>
        <strain evidence="2 3">SARCC-3054</strain>
    </source>
</reference>
<accession>A0ABT3YT12</accession>
<feature type="compositionally biased region" description="Polar residues" evidence="1">
    <location>
        <begin position="27"/>
        <end position="38"/>
    </location>
</feature>
<dbReference type="EMBL" id="JANIGP010000005">
    <property type="protein sequence ID" value="MCY0108637.1"/>
    <property type="molecule type" value="Genomic_DNA"/>
</dbReference>
<comment type="caution">
    <text evidence="2">The sequence shown here is derived from an EMBL/GenBank/DDBJ whole genome shotgun (WGS) entry which is preliminary data.</text>
</comment>
<feature type="region of interest" description="Disordered" evidence="1">
    <location>
        <begin position="26"/>
        <end position="67"/>
    </location>
</feature>
<dbReference type="Proteomes" id="UP001207830">
    <property type="component" value="Unassembled WGS sequence"/>
</dbReference>
<name>A0ABT3YT12_9PSED</name>
<evidence type="ECO:0000313" key="2">
    <source>
        <dbReference type="EMBL" id="MCY0108637.1"/>
    </source>
</evidence>
<evidence type="ECO:0000313" key="3">
    <source>
        <dbReference type="Proteomes" id="UP001207830"/>
    </source>
</evidence>
<sequence>MTRIDVLLNFLYKSFTKQRIRYLAANPENTGRGHTNGQRLIKIHSRLRPHKTPKVGETDARRDLATR</sequence>
<protein>
    <submittedName>
        <fullName evidence="2">Uncharacterized protein</fullName>
    </submittedName>
</protein>
<proteinExistence type="predicted"/>